<evidence type="ECO:0000259" key="1">
    <source>
        <dbReference type="Pfam" id="PF05876"/>
    </source>
</evidence>
<dbReference type="PANTHER" id="PTHR34413:SF2">
    <property type="entry name" value="PROPHAGE TAIL FIBER ASSEMBLY PROTEIN HOMOLOG TFAE-RELATED"/>
    <property type="match status" value="1"/>
</dbReference>
<sequence>MIINNEEKVNASAWQNFTQELYKRRPDIRPPEPLSLSAWANKYAVLSKETSAQTGRFRSFAYQDGIMDAITDPAVTYVSVMKSARVGYTKILDHVVGYYLAHDPSPILVVQPRVEDAEDYSKTEIAPMLRDTPVLAEISGDPKAKNSNQTILKKTFLNGSNLTLVGANSPGGFRRITCRIILFDEVDGYPSGGAGVEGDQIALGTKRSETFWNRKIVLGSTPTVKGTSRIEKSFGDSDQRYYYVPCPHCNEYQVLEWGGPDTPYGIKWDKDENGNGLPDTAYYVCRHNGCVIHHNEKARMVKRGEWQATKPFKGHAGFHIWAGYSLFPNAAWKYLVAEWLRVKNDPLMRQTFINLVLGEPYEDRGEKALSEKRLLERCEVFSAEVPDGVAVLTAGIDTQDDRFEIEIVGWGRNEESWSIAYDVIEGDLETDEPWKRLDAYLKQVWRRADGRGFTIMAACMDSGGHHTQQVYEFSKARIGRRIWAIKGESARGGKRSPVWPTKKPTPRTKSSFKPIILGVNAAKDTIRGRLHIDPPLPGEASASYMHFPADRDLNYFSQLLAERSVLKESGGQRFRVWEQLPGRANEALDCRVYAYAALCGLLHMGLKLNALVTSITENPGRLLPAPAEPEEKISLQYPGVIIQEPEKQKRKRMSQLLPS</sequence>
<comment type="caution">
    <text evidence="3">The sequence shown here is derived from an EMBL/GenBank/DDBJ whole genome shotgun (WGS) entry which is preliminary data.</text>
</comment>
<evidence type="ECO:0000259" key="2">
    <source>
        <dbReference type="Pfam" id="PF20454"/>
    </source>
</evidence>
<dbReference type="EMBL" id="PUJU01000049">
    <property type="protein sequence ID" value="NHB89597.1"/>
    <property type="molecule type" value="Genomic_DNA"/>
</dbReference>
<accession>A0ABX0GK83</accession>
<feature type="domain" description="Terminase large subunit GpA endonuclease" evidence="2">
    <location>
        <begin position="315"/>
        <end position="599"/>
    </location>
</feature>
<evidence type="ECO:0000313" key="3">
    <source>
        <dbReference type="EMBL" id="NHB89597.1"/>
    </source>
</evidence>
<reference evidence="3 4" key="1">
    <citation type="submission" date="2018-02" db="EMBL/GenBank/DDBJ databases">
        <authorList>
            <person name="Machado R.A."/>
        </authorList>
    </citation>
    <scope>NUCLEOTIDE SEQUENCE [LARGE SCALE GENOMIC DNA]</scope>
    <source>
        <strain evidence="3 4">T327</strain>
    </source>
</reference>
<dbReference type="HAMAP" id="MF_04144">
    <property type="entry name" value="TERL_LAMBDA"/>
    <property type="match status" value="1"/>
</dbReference>
<dbReference type="RefSeq" id="WP_133812581.1">
    <property type="nucleotide sequence ID" value="NZ_CAWPIF010000049.1"/>
</dbReference>
<dbReference type="PANTHER" id="PTHR34413">
    <property type="entry name" value="PROPHAGE TAIL FIBER ASSEMBLY PROTEIN HOMOLOG TFAE-RELATED-RELATED"/>
    <property type="match status" value="1"/>
</dbReference>
<keyword evidence="4" id="KW-1185">Reference proteome</keyword>
<protein>
    <submittedName>
        <fullName evidence="3">Terminase</fullName>
    </submittedName>
</protein>
<dbReference type="Pfam" id="PF20454">
    <property type="entry name" value="GpA_nuclease"/>
    <property type="match status" value="1"/>
</dbReference>
<proteinExistence type="inferred from homology"/>
<dbReference type="InterPro" id="IPR051220">
    <property type="entry name" value="TFA_Chaperone"/>
</dbReference>
<dbReference type="InterPro" id="IPR046453">
    <property type="entry name" value="GpA_ATPase"/>
</dbReference>
<dbReference type="InterPro" id="IPR046454">
    <property type="entry name" value="GpA_endonuclease"/>
</dbReference>
<name>A0ABX0GK83_9GAMM</name>
<evidence type="ECO:0000313" key="4">
    <source>
        <dbReference type="Proteomes" id="UP000697802"/>
    </source>
</evidence>
<organism evidence="3 4">
    <name type="scientific">Photorhabdus tasmaniensis</name>
    <dbReference type="NCBI Taxonomy" id="1004159"/>
    <lineage>
        <taxon>Bacteria</taxon>
        <taxon>Pseudomonadati</taxon>
        <taxon>Pseudomonadota</taxon>
        <taxon>Gammaproteobacteria</taxon>
        <taxon>Enterobacterales</taxon>
        <taxon>Morganellaceae</taxon>
        <taxon>Photorhabdus</taxon>
    </lineage>
</organism>
<dbReference type="Proteomes" id="UP000697802">
    <property type="component" value="Unassembled WGS sequence"/>
</dbReference>
<feature type="domain" description="Phage terminase large subunit GpA ATPase" evidence="1">
    <location>
        <begin position="51"/>
        <end position="306"/>
    </location>
</feature>
<dbReference type="InterPro" id="IPR008866">
    <property type="entry name" value="Phage_lambda_GpA-like"/>
</dbReference>
<dbReference type="Pfam" id="PF05876">
    <property type="entry name" value="GpA_ATPase"/>
    <property type="match status" value="1"/>
</dbReference>
<gene>
    <name evidence="3" type="ORF">C5471_18605</name>
</gene>